<dbReference type="EMBL" id="CACSAS010000029">
    <property type="protein sequence ID" value="CAA0129140.1"/>
    <property type="molecule type" value="Genomic_DNA"/>
</dbReference>
<accession>A0A5S9R482</accession>
<dbReference type="RefSeq" id="WP_159602211.1">
    <property type="nucleotide sequence ID" value="NZ_CACSAS010000029.1"/>
</dbReference>
<name>A0A5S9R482_9HYPH</name>
<dbReference type="AlphaFoldDB" id="A0A5S9R482"/>
<proteinExistence type="predicted"/>
<sequence length="225" mass="24328">MPIYTIETTYHLPVYRHRSYEAPSLAEACRLAIEDDDWEAETRDYESAGETYVTGAWDGRDCAYSGPALPVPSHFDETVQRKADHFEILLGLVKVLGGAGDVKQSAYWVERAASAVAKAEAILAGARDPAPDASTPRPHILLSFDESEVRTTIGDIIAGDETFATLSADAIGDDDIHAACAAVAAASDLSEERGSAVFRAALAAIRSVERRAMEGREEGERKKEE</sequence>
<organism evidence="1 2">
    <name type="scientific">Starkeya nomas</name>
    <dbReference type="NCBI Taxonomy" id="2666134"/>
    <lineage>
        <taxon>Bacteria</taxon>
        <taxon>Pseudomonadati</taxon>
        <taxon>Pseudomonadota</taxon>
        <taxon>Alphaproteobacteria</taxon>
        <taxon>Hyphomicrobiales</taxon>
        <taxon>Xanthobacteraceae</taxon>
        <taxon>Starkeya</taxon>
    </lineage>
</organism>
<dbReference type="Proteomes" id="UP000433050">
    <property type="component" value="Unassembled WGS sequence"/>
</dbReference>
<evidence type="ECO:0000313" key="1">
    <source>
        <dbReference type="EMBL" id="CAA0129140.1"/>
    </source>
</evidence>
<protein>
    <submittedName>
        <fullName evidence="1">Uncharacterized protein</fullName>
    </submittedName>
</protein>
<gene>
    <name evidence="1" type="ORF">STARVERO_04436</name>
</gene>
<reference evidence="1 2" key="1">
    <citation type="submission" date="2019-12" db="EMBL/GenBank/DDBJ databases">
        <authorList>
            <person name="Reyes-Prieto M."/>
        </authorList>
    </citation>
    <scope>NUCLEOTIDE SEQUENCE [LARGE SCALE GENOMIC DNA]</scope>
    <source>
        <strain evidence="1">HF14-78462</strain>
    </source>
</reference>
<keyword evidence="2" id="KW-1185">Reference proteome</keyword>
<evidence type="ECO:0000313" key="2">
    <source>
        <dbReference type="Proteomes" id="UP000433050"/>
    </source>
</evidence>